<keyword evidence="2" id="KW-1185">Reference proteome</keyword>
<dbReference type="Proteomes" id="UP000293154">
    <property type="component" value="Chromosome"/>
</dbReference>
<reference evidence="1 2" key="1">
    <citation type="submission" date="2019-03" db="EMBL/GenBank/DDBJ databases">
        <title>Pragia sp. nov. isolated from the gut tract of Carduelis flavirostris.</title>
        <authorList>
            <person name="Ge Y."/>
        </authorList>
    </citation>
    <scope>NUCLEOTIDE SEQUENCE [LARGE SCALE GENOMIC DNA]</scope>
    <source>
        <strain evidence="1 2">CF-458</strain>
    </source>
</reference>
<accession>A0A411WHM4</accession>
<evidence type="ECO:0000313" key="1">
    <source>
        <dbReference type="EMBL" id="QBH95487.1"/>
    </source>
</evidence>
<protein>
    <submittedName>
        <fullName evidence="1">Uncharacterized protein</fullName>
    </submittedName>
</protein>
<dbReference type="RefSeq" id="WP_130590478.1">
    <property type="nucleotide sequence ID" value="NZ_CP034752.1"/>
</dbReference>
<dbReference type="OrthoDB" id="6617109at2"/>
<name>A0A411WHM4_9GAMM</name>
<dbReference type="EMBL" id="CP034752">
    <property type="protein sequence ID" value="QBH95487.1"/>
    <property type="molecule type" value="Genomic_DNA"/>
</dbReference>
<evidence type="ECO:0000313" key="2">
    <source>
        <dbReference type="Proteomes" id="UP000293154"/>
    </source>
</evidence>
<organism evidence="1 2">
    <name type="scientific">Limnobaculum zhutongyuii</name>
    <dbReference type="NCBI Taxonomy" id="2498113"/>
    <lineage>
        <taxon>Bacteria</taxon>
        <taxon>Pseudomonadati</taxon>
        <taxon>Pseudomonadota</taxon>
        <taxon>Gammaproteobacteria</taxon>
        <taxon>Enterobacterales</taxon>
        <taxon>Budviciaceae</taxon>
        <taxon>Limnobaculum</taxon>
    </lineage>
</organism>
<sequence length="68" mass="7704">MRAKEFNQKYPVGAGFIYQPNKILRGGRAVRTLDRARDLSNCTTVEINCEPYWVNIDSLTPTSGITKQ</sequence>
<dbReference type="KEGG" id="prag:EKN56_03135"/>
<dbReference type="AlphaFoldDB" id="A0A411WHM4"/>
<gene>
    <name evidence="1" type="ORF">EKN56_03135</name>
</gene>
<proteinExistence type="predicted"/>